<proteinExistence type="inferred from homology"/>
<evidence type="ECO:0000256" key="11">
    <source>
        <dbReference type="SAM" id="Phobius"/>
    </source>
</evidence>
<dbReference type="GO" id="GO:0030198">
    <property type="term" value="P:extracellular matrix organization"/>
    <property type="evidence" value="ECO:0007669"/>
    <property type="project" value="TreeGrafter"/>
</dbReference>
<feature type="binding site" evidence="9">
    <location>
        <position position="195"/>
    </location>
    <ligand>
        <name>Zn(2+)</name>
        <dbReference type="ChEBI" id="CHEBI:29105"/>
        <label>2</label>
        <note>catalytic</note>
    </ligand>
</feature>
<feature type="transmembrane region" description="Helical" evidence="11">
    <location>
        <begin position="6"/>
        <end position="26"/>
    </location>
</feature>
<feature type="binding site" evidence="9">
    <location>
        <position position="136"/>
    </location>
    <ligand>
        <name>Ca(2+)</name>
        <dbReference type="ChEBI" id="CHEBI:29108"/>
        <label>3</label>
    </ligand>
</feature>
<keyword evidence="2" id="KW-0645">Protease</keyword>
<feature type="binding site" evidence="8">
    <location>
        <position position="182"/>
    </location>
    <ligand>
        <name>Zn(2+)</name>
        <dbReference type="ChEBI" id="CHEBI:29105"/>
        <label>2</label>
        <note>catalytic</note>
    </ligand>
</feature>
<dbReference type="GO" id="GO:0008270">
    <property type="term" value="F:zinc ion binding"/>
    <property type="evidence" value="ECO:0007669"/>
    <property type="project" value="InterPro"/>
</dbReference>
<dbReference type="PANTHER" id="PTHR10201">
    <property type="entry name" value="MATRIX METALLOPROTEINASE"/>
    <property type="match status" value="1"/>
</dbReference>
<dbReference type="GO" id="GO:0031012">
    <property type="term" value="C:extracellular matrix"/>
    <property type="evidence" value="ECO:0007669"/>
    <property type="project" value="InterPro"/>
</dbReference>
<protein>
    <submittedName>
        <fullName evidence="14">Peptidase metallopeptidase domain-containing protein</fullName>
    </submittedName>
</protein>
<comment type="similarity">
    <text evidence="1">Belongs to the peptidase M10A family.</text>
</comment>
<dbReference type="SUPFAM" id="SSF55486">
    <property type="entry name" value="Metalloproteases ('zincins'), catalytic domain"/>
    <property type="match status" value="1"/>
</dbReference>
<feature type="binding site" evidence="9">
    <location>
        <position position="161"/>
    </location>
    <ligand>
        <name>Ca(2+)</name>
        <dbReference type="ChEBI" id="CHEBI:29108"/>
        <label>1</label>
    </ligand>
</feature>
<evidence type="ECO:0000313" key="13">
    <source>
        <dbReference type="Proteomes" id="UP000887569"/>
    </source>
</evidence>
<keyword evidence="3 8" id="KW-0479">Metal-binding</keyword>
<dbReference type="Proteomes" id="UP000887569">
    <property type="component" value="Unplaced"/>
</dbReference>
<dbReference type="PIRSF" id="PIRSF001191">
    <property type="entry name" value="Peptidase_M10A_matrix"/>
    <property type="match status" value="1"/>
</dbReference>
<evidence type="ECO:0000256" key="2">
    <source>
        <dbReference type="ARBA" id="ARBA00022670"/>
    </source>
</evidence>
<dbReference type="GO" id="GO:0006508">
    <property type="term" value="P:proteolysis"/>
    <property type="evidence" value="ECO:0007669"/>
    <property type="project" value="UniProtKB-KW"/>
</dbReference>
<evidence type="ECO:0000256" key="5">
    <source>
        <dbReference type="ARBA" id="ARBA00022833"/>
    </source>
</evidence>
<feature type="binding site" evidence="9">
    <location>
        <position position="160"/>
    </location>
    <ligand>
        <name>Ca(2+)</name>
        <dbReference type="ChEBI" id="CHEBI:29108"/>
        <label>3</label>
    </ligand>
</feature>
<feature type="binding site" evidence="9">
    <location>
        <position position="131"/>
    </location>
    <ligand>
        <name>Zn(2+)</name>
        <dbReference type="ChEBI" id="CHEBI:29105"/>
        <label>1</label>
    </ligand>
</feature>
<feature type="binding site" evidence="9">
    <location>
        <position position="257"/>
    </location>
    <ligand>
        <name>Ca(2+)</name>
        <dbReference type="ChEBI" id="CHEBI:29108"/>
        <label>5</label>
    </ligand>
</feature>
<dbReference type="GO" id="GO:0005615">
    <property type="term" value="C:extracellular space"/>
    <property type="evidence" value="ECO:0007669"/>
    <property type="project" value="TreeGrafter"/>
</dbReference>
<feature type="binding site" evidence="9">
    <location>
        <position position="304"/>
    </location>
    <ligand>
        <name>Ca(2+)</name>
        <dbReference type="ChEBI" id="CHEBI:29108"/>
        <label>5</label>
    </ligand>
</feature>
<feature type="binding site" evidence="8">
    <location>
        <position position="178"/>
    </location>
    <ligand>
        <name>Zn(2+)</name>
        <dbReference type="ChEBI" id="CHEBI:29105"/>
        <label>2</label>
        <note>catalytic</note>
    </ligand>
</feature>
<evidence type="ECO:0000256" key="8">
    <source>
        <dbReference type="PIRSR" id="PIRSR001191-2"/>
    </source>
</evidence>
<keyword evidence="4" id="KW-0378">Hydrolase</keyword>
<reference evidence="14" key="1">
    <citation type="submission" date="2022-11" db="UniProtKB">
        <authorList>
            <consortium name="WormBaseParasite"/>
        </authorList>
    </citation>
    <scope>IDENTIFICATION</scope>
</reference>
<keyword evidence="13" id="KW-1185">Reference proteome</keyword>
<dbReference type="Gene3D" id="2.110.10.10">
    <property type="entry name" value="Hemopexin-like domain"/>
    <property type="match status" value="1"/>
</dbReference>
<feature type="binding site" evidence="8">
    <location>
        <position position="188"/>
    </location>
    <ligand>
        <name>Zn(2+)</name>
        <dbReference type="ChEBI" id="CHEBI:29105"/>
        <label>2</label>
        <note>catalytic</note>
    </ligand>
</feature>
<dbReference type="PANTHER" id="PTHR10201:SF309">
    <property type="entry name" value="PEPTIDASE METALLOPEPTIDASE DOMAIN-CONTAINING PROTEIN"/>
    <property type="match status" value="1"/>
</dbReference>
<accession>A0A914ZFF9</accession>
<evidence type="ECO:0000256" key="4">
    <source>
        <dbReference type="ARBA" id="ARBA00022801"/>
    </source>
</evidence>
<dbReference type="SMART" id="SM00235">
    <property type="entry name" value="ZnMc"/>
    <property type="match status" value="1"/>
</dbReference>
<dbReference type="PRINTS" id="PR00138">
    <property type="entry name" value="MATRIXIN"/>
</dbReference>
<evidence type="ECO:0000259" key="12">
    <source>
        <dbReference type="SMART" id="SM00235"/>
    </source>
</evidence>
<keyword evidence="9" id="KW-0106">Calcium</keyword>
<feature type="binding site" evidence="9">
    <location>
        <position position="137"/>
    </location>
    <ligand>
        <name>Ca(2+)</name>
        <dbReference type="ChEBI" id="CHEBI:29108"/>
        <label>3</label>
    </ligand>
</feature>
<evidence type="ECO:0000256" key="9">
    <source>
        <dbReference type="PIRSR" id="PIRSR621190-2"/>
    </source>
</evidence>
<comment type="cofactor">
    <cofactor evidence="9">
        <name>Ca(2+)</name>
        <dbReference type="ChEBI" id="CHEBI:29108"/>
    </cofactor>
    <text evidence="9">Can bind about 5 Ca(2+) ions per subunit.</text>
</comment>
<feature type="binding site" evidence="9">
    <location>
        <position position="302"/>
    </location>
    <ligand>
        <name>Ca(2+)</name>
        <dbReference type="ChEBI" id="CHEBI:29108"/>
        <label>4</label>
    </ligand>
</feature>
<evidence type="ECO:0000256" key="1">
    <source>
        <dbReference type="ARBA" id="ARBA00010370"/>
    </source>
</evidence>
<keyword evidence="11" id="KW-0812">Transmembrane</keyword>
<feature type="binding site" evidence="9">
    <location>
        <position position="158"/>
    </location>
    <ligand>
        <name>Zn(2+)</name>
        <dbReference type="ChEBI" id="CHEBI:29105"/>
        <label>1</label>
    </ligand>
</feature>
<evidence type="ECO:0000256" key="3">
    <source>
        <dbReference type="ARBA" id="ARBA00022723"/>
    </source>
</evidence>
<keyword evidence="6" id="KW-0482">Metalloprotease</keyword>
<name>A0A914ZFF9_PARUN</name>
<dbReference type="InterPro" id="IPR024079">
    <property type="entry name" value="MetalloPept_cat_dom_sf"/>
</dbReference>
<dbReference type="InterPro" id="IPR021190">
    <property type="entry name" value="Pept_M10A"/>
</dbReference>
<dbReference type="Pfam" id="PF00413">
    <property type="entry name" value="Peptidase_M10"/>
    <property type="match status" value="1"/>
</dbReference>
<feature type="active site" evidence="7">
    <location>
        <position position="179"/>
    </location>
</feature>
<sequence length="391" mass="45384">MHPFLFRYVFLLIISIHTIITAPLLWSIRLNNAGPFCGNRDEWKMRTNRFRRSLPGEFGILPRKILRYGITKYPRHDLHKNISHRDLRRYVDEALRNAIKLWGDAVDLKFVEWRGRELDISISFSTFYHGDEYPFDGIGNEVAHAFYPSHRKRRGQIHIDDNEPWGPNGRNLNWVLAHEVGHSLGLPHTMHESIMMPQYGGFEEAKPHLFPYDIITIQQLYGKKKGFDEMYALKRQNEQVEIPEAPSLCDGKPIDTIFAFPNGTMIVFKGENFWMLGNLGNTSAEGPFLIHDFFGQLKLPIDAAFTDHLDWTWLIKGDLVWRVDASADILRLFAPQELHEVTPFSNYIYNSVDAVLSINDDVSHTVFFFLGPKYWYDGNSDGDTDAGYYRQ</sequence>
<feature type="repeat" description="Hemopexin" evidence="10">
    <location>
        <begin position="251"/>
        <end position="297"/>
    </location>
</feature>
<feature type="binding site" evidence="9">
    <location>
        <position position="163"/>
    </location>
    <ligand>
        <name>Ca(2+)</name>
        <dbReference type="ChEBI" id="CHEBI:29108"/>
        <label>3</label>
    </ligand>
</feature>
<evidence type="ECO:0000256" key="10">
    <source>
        <dbReference type="PROSITE-ProRule" id="PRU01011"/>
    </source>
</evidence>
<evidence type="ECO:0000313" key="14">
    <source>
        <dbReference type="WBParaSite" id="PgB01_g145_t03"/>
    </source>
</evidence>
<dbReference type="InterPro" id="IPR001818">
    <property type="entry name" value="Pept_M10_metallopeptidase"/>
</dbReference>
<evidence type="ECO:0000256" key="7">
    <source>
        <dbReference type="PIRSR" id="PIRSR001191-1"/>
    </source>
</evidence>
<feature type="binding site" evidence="9">
    <location>
        <position position="119"/>
    </location>
    <ligand>
        <name>Ca(2+)</name>
        <dbReference type="ChEBI" id="CHEBI:29108"/>
        <label>2</label>
    </ligand>
</feature>
<keyword evidence="11" id="KW-0472">Membrane</keyword>
<dbReference type="GO" id="GO:0004222">
    <property type="term" value="F:metalloendopeptidase activity"/>
    <property type="evidence" value="ECO:0007669"/>
    <property type="project" value="InterPro"/>
</dbReference>
<keyword evidence="5 8" id="KW-0862">Zinc</keyword>
<feature type="binding site" evidence="9">
    <location>
        <position position="255"/>
    </location>
    <ligand>
        <name>Ca(2+)</name>
        <dbReference type="ChEBI" id="CHEBI:29108"/>
        <label>4</label>
    </ligand>
</feature>
<organism evidence="13 14">
    <name type="scientific">Parascaris univalens</name>
    <name type="common">Nematode worm</name>
    <dbReference type="NCBI Taxonomy" id="6257"/>
    <lineage>
        <taxon>Eukaryota</taxon>
        <taxon>Metazoa</taxon>
        <taxon>Ecdysozoa</taxon>
        <taxon>Nematoda</taxon>
        <taxon>Chromadorea</taxon>
        <taxon>Rhabditida</taxon>
        <taxon>Spirurina</taxon>
        <taxon>Ascaridomorpha</taxon>
        <taxon>Ascaridoidea</taxon>
        <taxon>Ascarididae</taxon>
        <taxon>Parascaris</taxon>
    </lineage>
</organism>
<feature type="binding site" evidence="9">
    <location>
        <position position="144"/>
    </location>
    <ligand>
        <name>Zn(2+)</name>
        <dbReference type="ChEBI" id="CHEBI:29105"/>
        <label>1</label>
    </ligand>
</feature>
<dbReference type="InterPro" id="IPR006026">
    <property type="entry name" value="Peptidase_Metallo"/>
</dbReference>
<keyword evidence="11" id="KW-1133">Transmembrane helix</keyword>
<dbReference type="InterPro" id="IPR018487">
    <property type="entry name" value="Hemopexin-like_repeat"/>
</dbReference>
<dbReference type="Gene3D" id="3.40.390.10">
    <property type="entry name" value="Collagenase (Catalytic Domain)"/>
    <property type="match status" value="1"/>
</dbReference>
<dbReference type="WBParaSite" id="PgB01_g145_t03">
    <property type="protein sequence ID" value="PgB01_g145_t03"/>
    <property type="gene ID" value="PgB01_g145"/>
</dbReference>
<feature type="domain" description="Peptidase metallopeptidase" evidence="12">
    <location>
        <begin position="69"/>
        <end position="223"/>
    </location>
</feature>
<evidence type="ECO:0000256" key="6">
    <source>
        <dbReference type="ARBA" id="ARBA00023049"/>
    </source>
</evidence>
<comment type="cofactor">
    <cofactor evidence="9">
        <name>Zn(2+)</name>
        <dbReference type="ChEBI" id="CHEBI:29105"/>
    </cofactor>
    <text evidence="9">Binds 2 Zn(2+) ions per subunit.</text>
</comment>
<dbReference type="PROSITE" id="PS51642">
    <property type="entry name" value="HEMOPEXIN_2"/>
    <property type="match status" value="1"/>
</dbReference>
<feature type="binding site" evidence="9">
    <location>
        <position position="163"/>
    </location>
    <ligand>
        <name>Ca(2+)</name>
        <dbReference type="ChEBI" id="CHEBI:29108"/>
        <label>1</label>
    </ligand>
</feature>
<dbReference type="GO" id="GO:0030574">
    <property type="term" value="P:collagen catabolic process"/>
    <property type="evidence" value="ECO:0007669"/>
    <property type="project" value="TreeGrafter"/>
</dbReference>
<dbReference type="InterPro" id="IPR036375">
    <property type="entry name" value="Hemopexin-like_dom_sf"/>
</dbReference>
<feature type="binding site" evidence="9">
    <location>
        <position position="129"/>
    </location>
    <ligand>
        <name>Zn(2+)</name>
        <dbReference type="ChEBI" id="CHEBI:29105"/>
        <label>1</label>
    </ligand>
</feature>
<dbReference type="SUPFAM" id="SSF50923">
    <property type="entry name" value="Hemopexin-like domain"/>
    <property type="match status" value="1"/>
</dbReference>
<dbReference type="AlphaFoldDB" id="A0A914ZFF9"/>